<dbReference type="PANTHER" id="PTHR23294">
    <property type="entry name" value="ET TRANSLATION PRODUCT-RELATED"/>
    <property type="match status" value="1"/>
</dbReference>
<evidence type="ECO:0000256" key="6">
    <source>
        <dbReference type="ARBA" id="ARBA00023180"/>
    </source>
</evidence>
<dbReference type="PANTHER" id="PTHR23294:SF0">
    <property type="entry name" value="UNC93-LIKE PROTEIN MFSD11"/>
    <property type="match status" value="1"/>
</dbReference>
<dbReference type="GeneTree" id="ENSGT00390000012918"/>
<dbReference type="InterPro" id="IPR051617">
    <property type="entry name" value="UNC-93-like_regulator"/>
</dbReference>
<keyword evidence="5 9" id="KW-0472">Membrane</keyword>
<reference evidence="10" key="1">
    <citation type="submission" date="2025-08" db="UniProtKB">
        <authorList>
            <consortium name="Ensembl"/>
        </authorList>
    </citation>
    <scope>IDENTIFICATION</scope>
</reference>
<dbReference type="Proteomes" id="UP000233200">
    <property type="component" value="Unplaced"/>
</dbReference>
<dbReference type="SUPFAM" id="SSF103473">
    <property type="entry name" value="MFS general substrate transporter"/>
    <property type="match status" value="1"/>
</dbReference>
<keyword evidence="3 9" id="KW-0812">Transmembrane</keyword>
<feature type="transmembrane region" description="Helical" evidence="9">
    <location>
        <begin position="12"/>
        <end position="33"/>
    </location>
</feature>
<dbReference type="Gene3D" id="1.20.1250.20">
    <property type="entry name" value="MFS general substrate transporter like domains"/>
    <property type="match status" value="1"/>
</dbReference>
<comment type="subcellular location">
    <subcellularLocation>
        <location evidence="1">Membrane</location>
        <topology evidence="1">Multi-pass membrane protein</topology>
    </subcellularLocation>
</comment>
<evidence type="ECO:0000256" key="9">
    <source>
        <dbReference type="SAM" id="Phobius"/>
    </source>
</evidence>
<dbReference type="Ensembl" id="ENSRROT00000057078.1">
    <property type="protein sequence ID" value="ENSRROP00000032648.1"/>
    <property type="gene ID" value="ENSRROG00000039936.1"/>
</dbReference>
<reference evidence="10" key="2">
    <citation type="submission" date="2025-09" db="UniProtKB">
        <authorList>
            <consortium name="Ensembl"/>
        </authorList>
    </citation>
    <scope>IDENTIFICATION</scope>
</reference>
<evidence type="ECO:0000313" key="10">
    <source>
        <dbReference type="Ensembl" id="ENSRROP00000032648.1"/>
    </source>
</evidence>
<evidence type="ECO:0000256" key="5">
    <source>
        <dbReference type="ARBA" id="ARBA00023136"/>
    </source>
</evidence>
<feature type="transmembrane region" description="Helical" evidence="9">
    <location>
        <begin position="225"/>
        <end position="246"/>
    </location>
</feature>
<dbReference type="InterPro" id="IPR010291">
    <property type="entry name" value="Ion_channel_UNC-93"/>
</dbReference>
<keyword evidence="11" id="KW-1185">Reference proteome</keyword>
<feature type="transmembrane region" description="Helical" evidence="9">
    <location>
        <begin position="359"/>
        <end position="380"/>
    </location>
</feature>
<feature type="transmembrane region" description="Helical" evidence="9">
    <location>
        <begin position="86"/>
        <end position="113"/>
    </location>
</feature>
<evidence type="ECO:0000256" key="2">
    <source>
        <dbReference type="ARBA" id="ARBA00009172"/>
    </source>
</evidence>
<keyword evidence="6" id="KW-0325">Glycoprotein</keyword>
<feature type="transmembrane region" description="Helical" evidence="9">
    <location>
        <begin position="335"/>
        <end position="353"/>
    </location>
</feature>
<dbReference type="InterPro" id="IPR036259">
    <property type="entry name" value="MFS_trans_sf"/>
</dbReference>
<feature type="transmembrane region" description="Helical" evidence="9">
    <location>
        <begin position="53"/>
        <end position="74"/>
    </location>
</feature>
<evidence type="ECO:0000256" key="7">
    <source>
        <dbReference type="ARBA" id="ARBA00040302"/>
    </source>
</evidence>
<dbReference type="AlphaFoldDB" id="A0A2K6QV51"/>
<evidence type="ECO:0000256" key="8">
    <source>
        <dbReference type="ARBA" id="ARBA00041910"/>
    </source>
</evidence>
<accession>A0A2K6QV51</accession>
<protein>
    <recommendedName>
        <fullName evidence="7">UNC93-like protein MFSD11</fullName>
    </recommendedName>
    <alternativeName>
        <fullName evidence="8">Major facilitator superfamily domain-containing protein 11</fullName>
    </alternativeName>
</protein>
<feature type="transmembrane region" description="Helical" evidence="9">
    <location>
        <begin position="119"/>
        <end position="138"/>
    </location>
</feature>
<feature type="transmembrane region" description="Helical" evidence="9">
    <location>
        <begin position="187"/>
        <end position="205"/>
    </location>
</feature>
<dbReference type="GO" id="GO:0016020">
    <property type="term" value="C:membrane"/>
    <property type="evidence" value="ECO:0007669"/>
    <property type="project" value="UniProtKB-SubCell"/>
</dbReference>
<proteinExistence type="inferred from homology"/>
<feature type="transmembrane region" description="Helical" evidence="9">
    <location>
        <begin position="258"/>
        <end position="277"/>
    </location>
</feature>
<evidence type="ECO:0000256" key="3">
    <source>
        <dbReference type="ARBA" id="ARBA00022692"/>
    </source>
</evidence>
<evidence type="ECO:0000313" key="11">
    <source>
        <dbReference type="Proteomes" id="UP000233200"/>
    </source>
</evidence>
<sequence>MSPESKKLFNIIILGVAFMFMFTAFQTCGNVAQTVIRSLNSTDFHGSGYTSMAIIYGVFSASNLITPSVVAIVGPQLSMFASGLFYSMYIAVFIQPFPWSFYTASVFIGIAAAESDRRTVFIALTVISLVGTVLFFLIRKPDSENILGEDESSDDQDMEVNESAQNNLTKALDAFKKSFKLCVTKEMLLLSITTAYTGLELTFFSGVYGTCIGAINKFGAEEKSLIGLSGIFIGIGEILGGSLFGLLSKNNRFGRNPVVLLGILVHFIAFYLIFLNMPGDAPIAPVKGTDSSAYIKSSKEVAILCSFLLGLGDSCFNTQLLSILGFLYSEDSAPAFAIFKFVQSICAAVAFFYSNYLLLHWQLLVMVIFGFFGTISFFTVEWEAAAFVARSSDYRSI</sequence>
<gene>
    <name evidence="10" type="primary">MFSD11</name>
</gene>
<dbReference type="CDD" id="cd17407">
    <property type="entry name" value="MFS_MFSD11"/>
    <property type="match status" value="1"/>
</dbReference>
<keyword evidence="4 9" id="KW-1133">Transmembrane helix</keyword>
<name>A0A2K6QV51_RHIRO</name>
<organism evidence="10 11">
    <name type="scientific">Rhinopithecus roxellana</name>
    <name type="common">Golden snub-nosed monkey</name>
    <name type="synonym">Pygathrix roxellana</name>
    <dbReference type="NCBI Taxonomy" id="61622"/>
    <lineage>
        <taxon>Eukaryota</taxon>
        <taxon>Metazoa</taxon>
        <taxon>Chordata</taxon>
        <taxon>Craniata</taxon>
        <taxon>Vertebrata</taxon>
        <taxon>Euteleostomi</taxon>
        <taxon>Mammalia</taxon>
        <taxon>Eutheria</taxon>
        <taxon>Euarchontoglires</taxon>
        <taxon>Primates</taxon>
        <taxon>Haplorrhini</taxon>
        <taxon>Catarrhini</taxon>
        <taxon>Cercopithecidae</taxon>
        <taxon>Colobinae</taxon>
        <taxon>Rhinopithecus</taxon>
    </lineage>
</organism>
<comment type="similarity">
    <text evidence="2">Belongs to the unc-93 family.</text>
</comment>
<dbReference type="Pfam" id="PF05978">
    <property type="entry name" value="UNC-93"/>
    <property type="match status" value="2"/>
</dbReference>
<evidence type="ECO:0000256" key="1">
    <source>
        <dbReference type="ARBA" id="ARBA00004141"/>
    </source>
</evidence>
<evidence type="ECO:0000256" key="4">
    <source>
        <dbReference type="ARBA" id="ARBA00022989"/>
    </source>
</evidence>